<dbReference type="RefSeq" id="WP_121220649.1">
    <property type="nucleotide sequence ID" value="NZ_JBIUBA010000035.1"/>
</dbReference>
<keyword evidence="4" id="KW-1185">Reference proteome</keyword>
<dbReference type="FunFam" id="3.40.50.720:FF:000084">
    <property type="entry name" value="Short-chain dehydrogenase reductase"/>
    <property type="match status" value="1"/>
</dbReference>
<gene>
    <name evidence="3" type="ORF">DFJ66_2330</name>
</gene>
<evidence type="ECO:0000256" key="1">
    <source>
        <dbReference type="ARBA" id="ARBA00006484"/>
    </source>
</evidence>
<reference evidence="3 4" key="1">
    <citation type="submission" date="2018-10" db="EMBL/GenBank/DDBJ databases">
        <title>Sequencing the genomes of 1000 actinobacteria strains.</title>
        <authorList>
            <person name="Klenk H.-P."/>
        </authorList>
    </citation>
    <scope>NUCLEOTIDE SEQUENCE [LARGE SCALE GENOMIC DNA]</scope>
    <source>
        <strain evidence="3 4">DSM 43911</strain>
    </source>
</reference>
<protein>
    <submittedName>
        <fullName evidence="3">NAD(P)-dependent dehydrogenase (Short-subunit alcohol dehydrogenase family)</fullName>
    </submittedName>
</protein>
<dbReference type="EMBL" id="RBXR01000001">
    <property type="protein sequence ID" value="RKT69135.1"/>
    <property type="molecule type" value="Genomic_DNA"/>
</dbReference>
<evidence type="ECO:0000313" key="3">
    <source>
        <dbReference type="EMBL" id="RKT69135.1"/>
    </source>
</evidence>
<comment type="caution">
    <text evidence="3">The sequence shown here is derived from an EMBL/GenBank/DDBJ whole genome shotgun (WGS) entry which is preliminary data.</text>
</comment>
<dbReference type="AlphaFoldDB" id="A0A495X7K4"/>
<sequence>MADLSSKTALVTGASRGIGRGIALRLAADGARVAVHYGSNDAAAKEVVSAIEQAGGNAFPIRAELGVPGDVDVLFTALEAELAGAPLDILVNNAGILDPTPVEELSPEAFDLTFAVNVKAPFFITQRALRLVPDGGRIIFISSAVTRIASTFFHYTMTKAANEALGFTLAQALGRRSITVNSVAPGVTDTDMGSWVHSAPGLKEEIEGSTAAGRLGQPSDIADVVAFLASEDARWITGATVDASGGMWLGPAAE</sequence>
<dbReference type="InterPro" id="IPR036291">
    <property type="entry name" value="NAD(P)-bd_dom_sf"/>
</dbReference>
<organism evidence="3 4">
    <name type="scientific">Saccharothrix variisporea</name>
    <dbReference type="NCBI Taxonomy" id="543527"/>
    <lineage>
        <taxon>Bacteria</taxon>
        <taxon>Bacillati</taxon>
        <taxon>Actinomycetota</taxon>
        <taxon>Actinomycetes</taxon>
        <taxon>Pseudonocardiales</taxon>
        <taxon>Pseudonocardiaceae</taxon>
        <taxon>Saccharothrix</taxon>
    </lineage>
</organism>
<evidence type="ECO:0000256" key="2">
    <source>
        <dbReference type="ARBA" id="ARBA00023002"/>
    </source>
</evidence>
<accession>A0A495X7K4</accession>
<dbReference type="SUPFAM" id="SSF51735">
    <property type="entry name" value="NAD(P)-binding Rossmann-fold domains"/>
    <property type="match status" value="1"/>
</dbReference>
<dbReference type="Pfam" id="PF13561">
    <property type="entry name" value="adh_short_C2"/>
    <property type="match status" value="1"/>
</dbReference>
<evidence type="ECO:0000313" key="4">
    <source>
        <dbReference type="Proteomes" id="UP000272729"/>
    </source>
</evidence>
<dbReference type="PRINTS" id="PR00081">
    <property type="entry name" value="GDHRDH"/>
</dbReference>
<dbReference type="PRINTS" id="PR00080">
    <property type="entry name" value="SDRFAMILY"/>
</dbReference>
<keyword evidence="2" id="KW-0560">Oxidoreductase</keyword>
<dbReference type="GO" id="GO:0016491">
    <property type="term" value="F:oxidoreductase activity"/>
    <property type="evidence" value="ECO:0007669"/>
    <property type="project" value="UniProtKB-KW"/>
</dbReference>
<dbReference type="InterPro" id="IPR002347">
    <property type="entry name" value="SDR_fam"/>
</dbReference>
<name>A0A495X7K4_9PSEU</name>
<dbReference type="OrthoDB" id="9803333at2"/>
<dbReference type="PANTHER" id="PTHR43639">
    <property type="entry name" value="OXIDOREDUCTASE, SHORT-CHAIN DEHYDROGENASE/REDUCTASE FAMILY (AFU_ORTHOLOGUE AFUA_5G02870)"/>
    <property type="match status" value="1"/>
</dbReference>
<dbReference type="PANTHER" id="PTHR43639:SF1">
    <property type="entry name" value="SHORT-CHAIN DEHYDROGENASE_REDUCTASE FAMILY PROTEIN"/>
    <property type="match status" value="1"/>
</dbReference>
<dbReference type="Gene3D" id="3.40.50.720">
    <property type="entry name" value="NAD(P)-binding Rossmann-like Domain"/>
    <property type="match status" value="1"/>
</dbReference>
<dbReference type="Proteomes" id="UP000272729">
    <property type="component" value="Unassembled WGS sequence"/>
</dbReference>
<comment type="similarity">
    <text evidence="1">Belongs to the short-chain dehydrogenases/reductases (SDR) family.</text>
</comment>
<proteinExistence type="inferred from homology"/>